<reference evidence="1 2" key="1">
    <citation type="submission" date="2022-08" db="EMBL/GenBank/DDBJ databases">
        <title>Algoriphagus sp. CAU 1643 isolated from mud.</title>
        <authorList>
            <person name="Kim W."/>
        </authorList>
    </citation>
    <scope>NUCLEOTIDE SEQUENCE [LARGE SCALE GENOMIC DNA]</scope>
    <source>
        <strain evidence="1 2">CAU 1643</strain>
    </source>
</reference>
<dbReference type="Proteomes" id="UP001206788">
    <property type="component" value="Unassembled WGS sequence"/>
</dbReference>
<protein>
    <submittedName>
        <fullName evidence="1">Uncharacterized protein</fullName>
    </submittedName>
</protein>
<dbReference type="RefSeq" id="WP_259412585.1">
    <property type="nucleotide sequence ID" value="NZ_JANWGH010000001.1"/>
</dbReference>
<name>A0ABT2G4L9_9BACT</name>
<sequence length="68" mass="8253">MENQKLEDLKNEFEKELDRAFVNVFLSPKYDDHISLEDDSFFEKIYGKENFEKMMGKRKKDTDNQNNK</sequence>
<keyword evidence="2" id="KW-1185">Reference proteome</keyword>
<evidence type="ECO:0000313" key="2">
    <source>
        <dbReference type="Proteomes" id="UP001206788"/>
    </source>
</evidence>
<evidence type="ECO:0000313" key="1">
    <source>
        <dbReference type="EMBL" id="MCS5488902.1"/>
    </source>
</evidence>
<comment type="caution">
    <text evidence="1">The sequence shown here is derived from an EMBL/GenBank/DDBJ whole genome shotgun (WGS) entry which is preliminary data.</text>
</comment>
<organism evidence="1 2">
    <name type="scientific">Algoriphagus limi</name>
    <dbReference type="NCBI Taxonomy" id="2975273"/>
    <lineage>
        <taxon>Bacteria</taxon>
        <taxon>Pseudomonadati</taxon>
        <taxon>Bacteroidota</taxon>
        <taxon>Cytophagia</taxon>
        <taxon>Cytophagales</taxon>
        <taxon>Cyclobacteriaceae</taxon>
        <taxon>Algoriphagus</taxon>
    </lineage>
</organism>
<accession>A0ABT2G4L9</accession>
<proteinExistence type="predicted"/>
<dbReference type="EMBL" id="JANWGH010000001">
    <property type="protein sequence ID" value="MCS5488902.1"/>
    <property type="molecule type" value="Genomic_DNA"/>
</dbReference>
<gene>
    <name evidence="1" type="ORF">NY014_00590</name>
</gene>